<proteinExistence type="predicted"/>
<feature type="compositionally biased region" description="Low complexity" evidence="1">
    <location>
        <begin position="154"/>
        <end position="166"/>
    </location>
</feature>
<feature type="compositionally biased region" description="Basic and acidic residues" evidence="1">
    <location>
        <begin position="192"/>
        <end position="203"/>
    </location>
</feature>
<protein>
    <submittedName>
        <fullName evidence="3">MLVIN_C domain-containing protein</fullName>
    </submittedName>
</protein>
<evidence type="ECO:0000313" key="3">
    <source>
        <dbReference type="WBParaSite" id="HCON_00182450-00001"/>
    </source>
</evidence>
<evidence type="ECO:0000313" key="2">
    <source>
        <dbReference type="Proteomes" id="UP000025227"/>
    </source>
</evidence>
<dbReference type="AlphaFoldDB" id="A0A7I4Z2E2"/>
<dbReference type="OrthoDB" id="5872728at2759"/>
<sequence length="203" mass="23183">MICGHIQANTVQTQRGGNSTRSVADISIQLSPDTVPYAVWTITSRSLPRGRLRSTFTLLQPCGTSPDNRRDLKMEAQIDRHHRAPQRTFKPDDIIWTRDYRAGNPRWIKGWVRLHHGQCLHDVQVDDQLWRRQANQLRPVSDTAPTTPHDHFDLPLLPYHTTYTPTRDQSAGTNEDNSTAVKMPSTATPSQSKEEVLHRWCSS</sequence>
<dbReference type="Proteomes" id="UP000025227">
    <property type="component" value="Unplaced"/>
</dbReference>
<evidence type="ECO:0000256" key="1">
    <source>
        <dbReference type="SAM" id="MobiDB-lite"/>
    </source>
</evidence>
<organism evidence="2 3">
    <name type="scientific">Haemonchus contortus</name>
    <name type="common">Barber pole worm</name>
    <dbReference type="NCBI Taxonomy" id="6289"/>
    <lineage>
        <taxon>Eukaryota</taxon>
        <taxon>Metazoa</taxon>
        <taxon>Ecdysozoa</taxon>
        <taxon>Nematoda</taxon>
        <taxon>Chromadorea</taxon>
        <taxon>Rhabditida</taxon>
        <taxon>Rhabditina</taxon>
        <taxon>Rhabditomorpha</taxon>
        <taxon>Strongyloidea</taxon>
        <taxon>Trichostrongylidae</taxon>
        <taxon>Haemonchus</taxon>
    </lineage>
</organism>
<name>A0A7I4Z2E2_HAECO</name>
<feature type="region of interest" description="Disordered" evidence="1">
    <location>
        <begin position="140"/>
        <end position="203"/>
    </location>
</feature>
<accession>A0A7I4Z2E2</accession>
<feature type="compositionally biased region" description="Polar residues" evidence="1">
    <location>
        <begin position="167"/>
        <end position="191"/>
    </location>
</feature>
<keyword evidence="2" id="KW-1185">Reference proteome</keyword>
<reference evidence="3" key="1">
    <citation type="submission" date="2020-12" db="UniProtKB">
        <authorList>
            <consortium name="WormBaseParasite"/>
        </authorList>
    </citation>
    <scope>IDENTIFICATION</scope>
    <source>
        <strain evidence="3">MHco3</strain>
    </source>
</reference>
<dbReference type="WBParaSite" id="HCON_00182450-00001">
    <property type="protein sequence ID" value="HCON_00182450-00001"/>
    <property type="gene ID" value="HCON_00182450"/>
</dbReference>